<dbReference type="OrthoDB" id="10261408at2759"/>
<protein>
    <recommendedName>
        <fullName evidence="3">Zn(2)-C6 fungal-type domain-containing protein</fullName>
    </recommendedName>
</protein>
<reference evidence="4 5" key="1">
    <citation type="journal article" date="2016" name="Nat. Commun.">
        <title>Ectomycorrhizal ecology is imprinted in the genome of the dominant symbiotic fungus Cenococcum geophilum.</title>
        <authorList>
            <consortium name="DOE Joint Genome Institute"/>
            <person name="Peter M."/>
            <person name="Kohler A."/>
            <person name="Ohm R.A."/>
            <person name="Kuo A."/>
            <person name="Krutzmann J."/>
            <person name="Morin E."/>
            <person name="Arend M."/>
            <person name="Barry K.W."/>
            <person name="Binder M."/>
            <person name="Choi C."/>
            <person name="Clum A."/>
            <person name="Copeland A."/>
            <person name="Grisel N."/>
            <person name="Haridas S."/>
            <person name="Kipfer T."/>
            <person name="LaButti K."/>
            <person name="Lindquist E."/>
            <person name="Lipzen A."/>
            <person name="Maire R."/>
            <person name="Meier B."/>
            <person name="Mihaltcheva S."/>
            <person name="Molinier V."/>
            <person name="Murat C."/>
            <person name="Poggeler S."/>
            <person name="Quandt C.A."/>
            <person name="Sperisen C."/>
            <person name="Tritt A."/>
            <person name="Tisserant E."/>
            <person name="Crous P.W."/>
            <person name="Henrissat B."/>
            <person name="Nehls U."/>
            <person name="Egli S."/>
            <person name="Spatafora J.W."/>
            <person name="Grigoriev I.V."/>
            <person name="Martin F.M."/>
        </authorList>
    </citation>
    <scope>NUCLEOTIDE SEQUENCE [LARGE SCALE GENOMIC DNA]</scope>
    <source>
        <strain evidence="4 5">CBS 207.34</strain>
    </source>
</reference>
<dbReference type="PANTHER" id="PTHR47785">
    <property type="entry name" value="ZN(II)2CYS6 TRANSCRIPTION FACTOR (EUROFUNG)-RELATED-RELATED"/>
    <property type="match status" value="1"/>
</dbReference>
<dbReference type="InterPro" id="IPR053181">
    <property type="entry name" value="EcdB-like_regulator"/>
</dbReference>
<keyword evidence="5" id="KW-1185">Reference proteome</keyword>
<dbReference type="GO" id="GO:0008270">
    <property type="term" value="F:zinc ion binding"/>
    <property type="evidence" value="ECO:0007669"/>
    <property type="project" value="InterPro"/>
</dbReference>
<evidence type="ECO:0000313" key="4">
    <source>
        <dbReference type="EMBL" id="OCL08328.1"/>
    </source>
</evidence>
<dbReference type="SMART" id="SM00066">
    <property type="entry name" value="GAL4"/>
    <property type="match status" value="1"/>
</dbReference>
<dbReference type="GO" id="GO:0000981">
    <property type="term" value="F:DNA-binding transcription factor activity, RNA polymerase II-specific"/>
    <property type="evidence" value="ECO:0007669"/>
    <property type="project" value="InterPro"/>
</dbReference>
<dbReference type="Pfam" id="PF00172">
    <property type="entry name" value="Zn_clus"/>
    <property type="match status" value="1"/>
</dbReference>
<organism evidence="4 5">
    <name type="scientific">Glonium stellatum</name>
    <dbReference type="NCBI Taxonomy" id="574774"/>
    <lineage>
        <taxon>Eukaryota</taxon>
        <taxon>Fungi</taxon>
        <taxon>Dikarya</taxon>
        <taxon>Ascomycota</taxon>
        <taxon>Pezizomycotina</taxon>
        <taxon>Dothideomycetes</taxon>
        <taxon>Pleosporomycetidae</taxon>
        <taxon>Gloniales</taxon>
        <taxon>Gloniaceae</taxon>
        <taxon>Glonium</taxon>
    </lineage>
</organism>
<dbReference type="EMBL" id="KV749672">
    <property type="protein sequence ID" value="OCL08328.1"/>
    <property type="molecule type" value="Genomic_DNA"/>
</dbReference>
<evidence type="ECO:0000256" key="2">
    <source>
        <dbReference type="SAM" id="MobiDB-lite"/>
    </source>
</evidence>
<proteinExistence type="predicted"/>
<dbReference type="Proteomes" id="UP000250140">
    <property type="component" value="Unassembled WGS sequence"/>
</dbReference>
<dbReference type="AlphaFoldDB" id="A0A8E2JSZ0"/>
<accession>A0A8E2JSZ0</accession>
<gene>
    <name evidence="4" type="ORF">AOQ84DRAFT_376860</name>
</gene>
<evidence type="ECO:0000256" key="1">
    <source>
        <dbReference type="ARBA" id="ARBA00023242"/>
    </source>
</evidence>
<feature type="region of interest" description="Disordered" evidence="2">
    <location>
        <begin position="100"/>
        <end position="129"/>
    </location>
</feature>
<dbReference type="CDD" id="cd00067">
    <property type="entry name" value="GAL4"/>
    <property type="match status" value="1"/>
</dbReference>
<dbReference type="InterPro" id="IPR001138">
    <property type="entry name" value="Zn2Cys6_DnaBD"/>
</dbReference>
<sequence>MPEGVPKRKETEDTVKELEAALNPAKNYPRKRVAVACEVCRLRKTRCDAKRPCGFCTESGIEFVYRQPSQPEKHNSASEVLLRIEERLARLEDYIHPSRSELVDTPGSFRRTSVDAASHPTQPKAFVGG</sequence>
<evidence type="ECO:0000259" key="3">
    <source>
        <dbReference type="PROSITE" id="PS50048"/>
    </source>
</evidence>
<dbReference type="InterPro" id="IPR036864">
    <property type="entry name" value="Zn2-C6_fun-type_DNA-bd_sf"/>
</dbReference>
<dbReference type="SUPFAM" id="SSF57701">
    <property type="entry name" value="Zn2/Cys6 DNA-binding domain"/>
    <property type="match status" value="1"/>
</dbReference>
<name>A0A8E2JSZ0_9PEZI</name>
<feature type="domain" description="Zn(2)-C6 fungal-type" evidence="3">
    <location>
        <begin position="36"/>
        <end position="65"/>
    </location>
</feature>
<dbReference type="Gene3D" id="4.10.240.10">
    <property type="entry name" value="Zn(2)-C6 fungal-type DNA-binding domain"/>
    <property type="match status" value="1"/>
</dbReference>
<keyword evidence="1" id="KW-0539">Nucleus</keyword>
<dbReference type="PROSITE" id="PS50048">
    <property type="entry name" value="ZN2_CY6_FUNGAL_2"/>
    <property type="match status" value="1"/>
</dbReference>
<evidence type="ECO:0000313" key="5">
    <source>
        <dbReference type="Proteomes" id="UP000250140"/>
    </source>
</evidence>